<gene>
    <name evidence="5" type="ORF">AWM70_02475</name>
</gene>
<dbReference type="Proteomes" id="UP000092573">
    <property type="component" value="Chromosome"/>
</dbReference>
<dbReference type="Pfam" id="PF08541">
    <property type="entry name" value="ACP_syn_III_C"/>
    <property type="match status" value="1"/>
</dbReference>
<keyword evidence="2" id="KW-0012">Acyltransferase</keyword>
<dbReference type="Pfam" id="PF08545">
    <property type="entry name" value="ACP_syn_III"/>
    <property type="match status" value="1"/>
</dbReference>
<evidence type="ECO:0000259" key="3">
    <source>
        <dbReference type="Pfam" id="PF08541"/>
    </source>
</evidence>
<dbReference type="GO" id="GO:0004315">
    <property type="term" value="F:3-oxoacyl-[acyl-carrier-protein] synthase activity"/>
    <property type="evidence" value="ECO:0007669"/>
    <property type="project" value="InterPro"/>
</dbReference>
<dbReference type="KEGG" id="pyg:AWM70_02475"/>
<dbReference type="InterPro" id="IPR016039">
    <property type="entry name" value="Thiolase-like"/>
</dbReference>
<proteinExistence type="predicted"/>
<evidence type="ECO:0000313" key="5">
    <source>
        <dbReference type="EMBL" id="ANS73583.1"/>
    </source>
</evidence>
<name>A0A1B1MWM2_9BACL</name>
<dbReference type="AlphaFoldDB" id="A0A1B1MWM2"/>
<evidence type="ECO:0000256" key="2">
    <source>
        <dbReference type="ARBA" id="ARBA00023315"/>
    </source>
</evidence>
<protein>
    <submittedName>
        <fullName evidence="5">3-oxoacyl-ACP synthase</fullName>
    </submittedName>
</protein>
<dbReference type="PANTHER" id="PTHR34069:SF2">
    <property type="entry name" value="BETA-KETOACYL-[ACYL-CARRIER-PROTEIN] SYNTHASE III"/>
    <property type="match status" value="1"/>
</dbReference>
<sequence>MGGVQIREIAIYHPANEVGNDYYIQYFAEKGTDVTSLVNGLGRNKRFVIDNPEENTFTMAFEASKAVLEKAGLQAPDVDLIIFTSQTPEYLLPSNALKLHHSLGGDLNTACFDINANCAGMLVAIEQASRYMSSNPRIERALVVGADYLSVHTPDEPVYHSNVGEAAVAVILEPAEDSRGFIDSVYQTDTSVIDNSKFPAYGLSNLYREEFTAKDAQLQFEPFDDSVCAASAIDSIRALLNRNEVDKDEIAAFMFSQFTPGNIKRVSEGLELDPDKVVYIGDRFGYTLSTSPLLALHEAIQAGKVQRGDYLVLWTVGAGWQNVSLLMQY</sequence>
<dbReference type="PANTHER" id="PTHR34069">
    <property type="entry name" value="3-OXOACYL-[ACYL-CARRIER-PROTEIN] SYNTHASE 3"/>
    <property type="match status" value="1"/>
</dbReference>
<dbReference type="Gene3D" id="3.40.47.10">
    <property type="match status" value="1"/>
</dbReference>
<dbReference type="CDD" id="cd00830">
    <property type="entry name" value="KAS_III"/>
    <property type="match status" value="1"/>
</dbReference>
<reference evidence="5 6" key="1">
    <citation type="submission" date="2016-01" db="EMBL/GenBank/DDBJ databases">
        <title>Complete Genome Sequence of Paenibacillus yonginensis DCY84, a novel Plant Growth-Promoting Bacteria with Elicitation of Induced Systemic Resistance.</title>
        <authorList>
            <person name="Kim Y.J."/>
            <person name="Yang D.C."/>
            <person name="Sukweenadhi J."/>
        </authorList>
    </citation>
    <scope>NUCLEOTIDE SEQUENCE [LARGE SCALE GENOMIC DNA]</scope>
    <source>
        <strain evidence="5 6">DCY84</strain>
    </source>
</reference>
<keyword evidence="1" id="KW-0808">Transferase</keyword>
<evidence type="ECO:0000313" key="6">
    <source>
        <dbReference type="Proteomes" id="UP000092573"/>
    </source>
</evidence>
<dbReference type="RefSeq" id="WP_068694062.1">
    <property type="nucleotide sequence ID" value="NZ_CP014167.1"/>
</dbReference>
<dbReference type="OrthoDB" id="1704808at2"/>
<feature type="domain" description="Beta-ketoacyl-[acyl-carrier-protein] synthase III N-terminal" evidence="4">
    <location>
        <begin position="112"/>
        <end position="189"/>
    </location>
</feature>
<feature type="domain" description="Beta-ketoacyl-[acyl-carrier-protein] synthase III C-terminal" evidence="3">
    <location>
        <begin position="240"/>
        <end position="328"/>
    </location>
</feature>
<dbReference type="STRING" id="1462996.AWM70_02475"/>
<keyword evidence="6" id="KW-1185">Reference proteome</keyword>
<dbReference type="EMBL" id="CP014167">
    <property type="protein sequence ID" value="ANS73583.1"/>
    <property type="molecule type" value="Genomic_DNA"/>
</dbReference>
<dbReference type="GO" id="GO:0044550">
    <property type="term" value="P:secondary metabolite biosynthetic process"/>
    <property type="evidence" value="ECO:0007669"/>
    <property type="project" value="TreeGrafter"/>
</dbReference>
<dbReference type="GO" id="GO:0006633">
    <property type="term" value="P:fatty acid biosynthetic process"/>
    <property type="evidence" value="ECO:0007669"/>
    <property type="project" value="InterPro"/>
</dbReference>
<organism evidence="5 6">
    <name type="scientific">Paenibacillus yonginensis</name>
    <dbReference type="NCBI Taxonomy" id="1462996"/>
    <lineage>
        <taxon>Bacteria</taxon>
        <taxon>Bacillati</taxon>
        <taxon>Bacillota</taxon>
        <taxon>Bacilli</taxon>
        <taxon>Bacillales</taxon>
        <taxon>Paenibacillaceae</taxon>
        <taxon>Paenibacillus</taxon>
    </lineage>
</organism>
<dbReference type="SUPFAM" id="SSF53901">
    <property type="entry name" value="Thiolase-like"/>
    <property type="match status" value="1"/>
</dbReference>
<dbReference type="InterPro" id="IPR013747">
    <property type="entry name" value="ACP_syn_III_C"/>
</dbReference>
<accession>A0A1B1MWM2</accession>
<evidence type="ECO:0000259" key="4">
    <source>
        <dbReference type="Pfam" id="PF08545"/>
    </source>
</evidence>
<dbReference type="InterPro" id="IPR013751">
    <property type="entry name" value="ACP_syn_III_N"/>
</dbReference>
<evidence type="ECO:0000256" key="1">
    <source>
        <dbReference type="ARBA" id="ARBA00022679"/>
    </source>
</evidence>